<dbReference type="InterPro" id="IPR028098">
    <property type="entry name" value="Glyco_trans_4-like_N"/>
</dbReference>
<evidence type="ECO:0000259" key="3">
    <source>
        <dbReference type="Pfam" id="PF13579"/>
    </source>
</evidence>
<name>A0ABQ6JTL7_9MICO</name>
<keyword evidence="1" id="KW-0328">Glycosyltransferase</keyword>
<evidence type="ECO:0000256" key="1">
    <source>
        <dbReference type="ARBA" id="ARBA00022676"/>
    </source>
</evidence>
<dbReference type="Pfam" id="PF13579">
    <property type="entry name" value="Glyco_trans_4_4"/>
    <property type="match status" value="1"/>
</dbReference>
<keyword evidence="2" id="KW-0808">Transferase</keyword>
<evidence type="ECO:0000313" key="4">
    <source>
        <dbReference type="EMBL" id="GMA90021.1"/>
    </source>
</evidence>
<organism evidence="4 5">
    <name type="scientific">Homoserinibacter gongjuensis</name>
    <dbReference type="NCBI Taxonomy" id="1162968"/>
    <lineage>
        <taxon>Bacteria</taxon>
        <taxon>Bacillati</taxon>
        <taxon>Actinomycetota</taxon>
        <taxon>Actinomycetes</taxon>
        <taxon>Micrococcales</taxon>
        <taxon>Microbacteriaceae</taxon>
        <taxon>Homoserinibacter</taxon>
    </lineage>
</organism>
<comment type="caution">
    <text evidence="4">The sequence shown here is derived from an EMBL/GenBank/DDBJ whole genome shotgun (WGS) entry which is preliminary data.</text>
</comment>
<sequence>MCYSPVRDDARVSKQIRWLEAAGYVVDVLSRGPEHPDATGRALRISEPTSRLHLRTLALLPLPARFRGTIERYIPTDELASEEYDLVVVNDHHLLPWVVKAAPRFARGPVVLDLHELYADNGVGLVHRFVYGRWDSWLLTFISSPVFTHHMTVADGIADIYHDDYGLPRPTVIRNVASYEPLEPSSVDPDRIVLVHHGYAAVERGIDIMLDAALLLEPRFEVTLMVLSTSSLSSLRAHPAITSGRVTFREPVGVLDVARTLNEFDLEMIFFPPRFPNNAHALPNKFFEAIQGRLGIVVGESPEIVPFVREYGLGVVVEGWTAADLAATINSLTVEQITAMKRASARAAEELSAESEGKRFLAAVRQEA</sequence>
<evidence type="ECO:0000256" key="2">
    <source>
        <dbReference type="ARBA" id="ARBA00022679"/>
    </source>
</evidence>
<protein>
    <recommendedName>
        <fullName evidence="3">Glycosyltransferase subfamily 4-like N-terminal domain-containing protein</fullName>
    </recommendedName>
</protein>
<proteinExistence type="predicted"/>
<gene>
    <name evidence="4" type="ORF">GCM10025869_05500</name>
</gene>
<accession>A0ABQ6JTL7</accession>
<dbReference type="Proteomes" id="UP001157069">
    <property type="component" value="Unassembled WGS sequence"/>
</dbReference>
<feature type="domain" description="Glycosyltransferase subfamily 4-like N-terminal" evidence="3">
    <location>
        <begin position="11"/>
        <end position="169"/>
    </location>
</feature>
<dbReference type="Gene3D" id="3.40.50.2000">
    <property type="entry name" value="Glycogen Phosphorylase B"/>
    <property type="match status" value="2"/>
</dbReference>
<reference evidence="5" key="1">
    <citation type="journal article" date="2019" name="Int. J. Syst. Evol. Microbiol.">
        <title>The Global Catalogue of Microorganisms (GCM) 10K type strain sequencing project: providing services to taxonomists for standard genome sequencing and annotation.</title>
        <authorList>
            <consortium name="The Broad Institute Genomics Platform"/>
            <consortium name="The Broad Institute Genome Sequencing Center for Infectious Disease"/>
            <person name="Wu L."/>
            <person name="Ma J."/>
        </authorList>
    </citation>
    <scope>NUCLEOTIDE SEQUENCE [LARGE SCALE GENOMIC DNA]</scope>
    <source>
        <strain evidence="5">NBRC 108755</strain>
    </source>
</reference>
<dbReference type="SUPFAM" id="SSF53756">
    <property type="entry name" value="UDP-Glycosyltransferase/glycogen phosphorylase"/>
    <property type="match status" value="1"/>
</dbReference>
<dbReference type="EMBL" id="BSVA01000001">
    <property type="protein sequence ID" value="GMA90021.1"/>
    <property type="molecule type" value="Genomic_DNA"/>
</dbReference>
<keyword evidence="5" id="KW-1185">Reference proteome</keyword>
<evidence type="ECO:0000313" key="5">
    <source>
        <dbReference type="Proteomes" id="UP001157069"/>
    </source>
</evidence>